<evidence type="ECO:0000313" key="1">
    <source>
        <dbReference type="EMBL" id="JAH83857.1"/>
    </source>
</evidence>
<dbReference type="EMBL" id="GBXM01024720">
    <property type="protein sequence ID" value="JAH83857.1"/>
    <property type="molecule type" value="Transcribed_RNA"/>
</dbReference>
<name>A0A0E9W0H1_ANGAN</name>
<reference evidence="1" key="1">
    <citation type="submission" date="2014-11" db="EMBL/GenBank/DDBJ databases">
        <authorList>
            <person name="Amaro Gonzalez C."/>
        </authorList>
    </citation>
    <scope>NUCLEOTIDE SEQUENCE</scope>
</reference>
<sequence length="35" mass="3879">MICSSTSNVSLKKRALLCSLYKLKCDQAISTRSTK</sequence>
<organism evidence="1">
    <name type="scientific">Anguilla anguilla</name>
    <name type="common">European freshwater eel</name>
    <name type="synonym">Muraena anguilla</name>
    <dbReference type="NCBI Taxonomy" id="7936"/>
    <lineage>
        <taxon>Eukaryota</taxon>
        <taxon>Metazoa</taxon>
        <taxon>Chordata</taxon>
        <taxon>Craniata</taxon>
        <taxon>Vertebrata</taxon>
        <taxon>Euteleostomi</taxon>
        <taxon>Actinopterygii</taxon>
        <taxon>Neopterygii</taxon>
        <taxon>Teleostei</taxon>
        <taxon>Anguilliformes</taxon>
        <taxon>Anguillidae</taxon>
        <taxon>Anguilla</taxon>
    </lineage>
</organism>
<dbReference type="AlphaFoldDB" id="A0A0E9W0H1"/>
<accession>A0A0E9W0H1</accession>
<proteinExistence type="predicted"/>
<reference evidence="1" key="2">
    <citation type="journal article" date="2015" name="Fish Shellfish Immunol.">
        <title>Early steps in the European eel (Anguilla anguilla)-Vibrio vulnificus interaction in the gills: Role of the RtxA13 toxin.</title>
        <authorList>
            <person name="Callol A."/>
            <person name="Pajuelo D."/>
            <person name="Ebbesson L."/>
            <person name="Teles M."/>
            <person name="MacKenzie S."/>
            <person name="Amaro C."/>
        </authorList>
    </citation>
    <scope>NUCLEOTIDE SEQUENCE</scope>
</reference>
<protein>
    <submittedName>
        <fullName evidence="1">Uncharacterized protein</fullName>
    </submittedName>
</protein>